<evidence type="ECO:0000256" key="3">
    <source>
        <dbReference type="ARBA" id="ARBA00023125"/>
    </source>
</evidence>
<organism evidence="7">
    <name type="scientific">Methyloraptor flagellatus</name>
    <dbReference type="NCBI Taxonomy" id="3162530"/>
    <lineage>
        <taxon>Bacteria</taxon>
        <taxon>Pseudomonadati</taxon>
        <taxon>Pseudomonadota</taxon>
        <taxon>Alphaproteobacteria</taxon>
        <taxon>Hyphomicrobiales</taxon>
        <taxon>Ancalomicrobiaceae</taxon>
        <taxon>Methyloraptor</taxon>
    </lineage>
</organism>
<gene>
    <name evidence="7" type="ORF">ABS361_12815</name>
</gene>
<evidence type="ECO:0000313" key="7">
    <source>
        <dbReference type="EMBL" id="XBY42989.1"/>
    </source>
</evidence>
<dbReference type="EMBL" id="CP158568">
    <property type="protein sequence ID" value="XBY42989.1"/>
    <property type="molecule type" value="Genomic_DNA"/>
</dbReference>
<comment type="similarity">
    <text evidence="1">Belongs to the 'phage' integrase family.</text>
</comment>
<evidence type="ECO:0000256" key="4">
    <source>
        <dbReference type="ARBA" id="ARBA00023172"/>
    </source>
</evidence>
<sequence length="629" mass="70972">MGVGSYLRLKGRSSVFRRKVPQCLRARLARTEICATLGVVGKESAERGARQVAVAVDNFFLRAVRDMSLTASDLSLVVAKAIETWREDHERDESETVLARGRMPATPRDTAKILAETAEMVFRAHAHGVSLHGNDYVADSFAAAELEPPVDPVDLHRVGRGLTLGLSTFYLGAAVELADRHDLGRGILGLPVERWRARHQKLVRQLGLDETPARVRQPVARDASGGPGRPEPALATAEPNRQLPTVAPDEPVFSTVIAESLERRIKTGELAKGALQDAQATIRIWIEVVGDRPLKTYRREDMSRFQEILVQLPKHYWRSEAARKKPILDVIAEAASVDANYVRVQNTTVNKHLCIIAPFFDWAVKHGKMLESAQNFWTGFLLPTGSKVTGLEINEERPGWPDDQIAKLFEHPVYTGRRSEYFYNEPGSVIIRDGLYWTPVVAGLHGMRREEFSQLRVRHVKQIEGIWVFDLHGSDINLKTSWSRRYVPLHRDLFELGFVEDKVVGRQPDEMLFTEFKRSAANAVYGDGIGKRVARMMERAGMQVIRKDGTESDGVYHPFRHRLRTLLVNKNVNEAVIDSITGHSPKRRGGQQARYTDTVHVPVLKQSIDLVYLPYDIQKLNKKWLDCCR</sequence>
<dbReference type="InterPro" id="IPR013762">
    <property type="entry name" value="Integrase-like_cat_sf"/>
</dbReference>
<proteinExistence type="inferred from homology"/>
<keyword evidence="2" id="KW-0229">DNA integration</keyword>
<dbReference type="RefSeq" id="WP_407048091.1">
    <property type="nucleotide sequence ID" value="NZ_CP158568.1"/>
</dbReference>
<dbReference type="PANTHER" id="PTHR30349">
    <property type="entry name" value="PHAGE INTEGRASE-RELATED"/>
    <property type="match status" value="1"/>
</dbReference>
<reference evidence="7" key="1">
    <citation type="submission" date="2024-06" db="EMBL/GenBank/DDBJ databases">
        <title>Methylostella associata gen. nov., sp. nov., a novel Ancalomicrobiaceae-affiliated facultatively methylotrophic bacteria that feed on methanotrophs of the genus Methylococcus.</title>
        <authorList>
            <person name="Saltykova V."/>
            <person name="Danilova O.V."/>
            <person name="Oshkin I.Y."/>
            <person name="Belova S.E."/>
            <person name="Pimenov N.V."/>
            <person name="Dedysh S.N."/>
        </authorList>
    </citation>
    <scope>NUCLEOTIDE SEQUENCE</scope>
    <source>
        <strain evidence="7">S20</strain>
    </source>
</reference>
<dbReference type="Gene3D" id="1.10.443.10">
    <property type="entry name" value="Intergrase catalytic core"/>
    <property type="match status" value="1"/>
</dbReference>
<feature type="domain" description="Tyr recombinase" evidence="6">
    <location>
        <begin position="444"/>
        <end position="585"/>
    </location>
</feature>
<keyword evidence="4" id="KW-0233">DNA recombination</keyword>
<protein>
    <recommendedName>
        <fullName evidence="6">Tyr recombinase domain-containing protein</fullName>
    </recommendedName>
</protein>
<evidence type="ECO:0000259" key="6">
    <source>
        <dbReference type="Pfam" id="PF00589"/>
    </source>
</evidence>
<dbReference type="InterPro" id="IPR011010">
    <property type="entry name" value="DNA_brk_join_enz"/>
</dbReference>
<dbReference type="Pfam" id="PF00589">
    <property type="entry name" value="Phage_integrase"/>
    <property type="match status" value="1"/>
</dbReference>
<evidence type="ECO:0000256" key="5">
    <source>
        <dbReference type="SAM" id="MobiDB-lite"/>
    </source>
</evidence>
<dbReference type="KEGG" id="mflg:ABS361_12815"/>
<dbReference type="GO" id="GO:0003677">
    <property type="term" value="F:DNA binding"/>
    <property type="evidence" value="ECO:0007669"/>
    <property type="project" value="UniProtKB-KW"/>
</dbReference>
<keyword evidence="3" id="KW-0238">DNA-binding</keyword>
<evidence type="ECO:0000256" key="2">
    <source>
        <dbReference type="ARBA" id="ARBA00022908"/>
    </source>
</evidence>
<evidence type="ECO:0000256" key="1">
    <source>
        <dbReference type="ARBA" id="ARBA00008857"/>
    </source>
</evidence>
<dbReference type="GO" id="GO:0006310">
    <property type="term" value="P:DNA recombination"/>
    <property type="evidence" value="ECO:0007669"/>
    <property type="project" value="UniProtKB-KW"/>
</dbReference>
<dbReference type="GO" id="GO:0015074">
    <property type="term" value="P:DNA integration"/>
    <property type="evidence" value="ECO:0007669"/>
    <property type="project" value="UniProtKB-KW"/>
</dbReference>
<dbReference type="InterPro" id="IPR050090">
    <property type="entry name" value="Tyrosine_recombinase_XerCD"/>
</dbReference>
<name>A0AAU7X4L2_9HYPH</name>
<dbReference type="SUPFAM" id="SSF56349">
    <property type="entry name" value="DNA breaking-rejoining enzymes"/>
    <property type="match status" value="1"/>
</dbReference>
<dbReference type="AlphaFoldDB" id="A0AAU7X4L2"/>
<accession>A0AAU7X4L2</accession>
<dbReference type="InterPro" id="IPR002104">
    <property type="entry name" value="Integrase_catalytic"/>
</dbReference>
<dbReference type="PANTHER" id="PTHR30349:SF41">
    <property type="entry name" value="INTEGRASE_RECOMBINASE PROTEIN MJ0367-RELATED"/>
    <property type="match status" value="1"/>
</dbReference>
<feature type="region of interest" description="Disordered" evidence="5">
    <location>
        <begin position="213"/>
        <end position="246"/>
    </location>
</feature>